<comment type="caution">
    <text evidence="2">The sequence shown here is derived from an EMBL/GenBank/DDBJ whole genome shotgun (WGS) entry which is preliminary data.</text>
</comment>
<comment type="function">
    <text evidence="1">Catalyzes the specific phosphorylation of 1,6-anhydro-N-acetylmuramic acid (anhMurNAc) with the simultaneous cleavage of the 1,6-anhydro ring, generating MurNAc-6-P. Is required for the utilization of anhMurNAc either imported from the medium or derived from its own cell wall murein, and thus plays a role in cell wall recycling.</text>
</comment>
<dbReference type="PANTHER" id="PTHR30605">
    <property type="entry name" value="ANHYDRO-N-ACETYLMURAMIC ACID KINASE"/>
    <property type="match status" value="1"/>
</dbReference>
<proteinExistence type="inferred from homology"/>
<evidence type="ECO:0000313" key="3">
    <source>
        <dbReference type="Proteomes" id="UP001595962"/>
    </source>
</evidence>
<keyword evidence="1 2" id="KW-0418">Kinase</keyword>
<protein>
    <recommendedName>
        <fullName evidence="1">Anhydro-N-acetylmuramic acid kinase</fullName>
        <ecNumber evidence="1">2.7.1.170</ecNumber>
    </recommendedName>
    <alternativeName>
        <fullName evidence="1">AnhMurNAc kinase</fullName>
    </alternativeName>
</protein>
<comment type="pathway">
    <text evidence="1">Amino-sugar metabolism; 1,6-anhydro-N-acetylmuramate degradation.</text>
</comment>
<organism evidence="2 3">
    <name type="scientific">Rheinheimera marina</name>
    <dbReference type="NCBI Taxonomy" id="1774958"/>
    <lineage>
        <taxon>Bacteria</taxon>
        <taxon>Pseudomonadati</taxon>
        <taxon>Pseudomonadota</taxon>
        <taxon>Gammaproteobacteria</taxon>
        <taxon>Chromatiales</taxon>
        <taxon>Chromatiaceae</taxon>
        <taxon>Rheinheimera</taxon>
    </lineage>
</organism>
<dbReference type="Pfam" id="PF03702">
    <property type="entry name" value="AnmK"/>
    <property type="match status" value="1"/>
</dbReference>
<accession>A0ABV9JNF8</accession>
<sequence>MSQLYVGIMSGTSLDGIDLVLVDFSSPAPQLIESLHCTFADSLRQQLFTLSQPGQNEIETLGLVEAELATAYAKATARLLVKAQITPAAVKAIGCHGQTIRHRPDGRFSFTYQIGDMFRLAVESQIRVISQFRQKDMALGGQGAPLVPAFHQAVFASPTEQRAVINIGGIANATLLRPGQPVTGFDTGPGNCLMDLWYQQQGLGSYDQDGAFAASGQLQQGLLQTLWQDPYFSRTGPKSTGREHFNQSWLTAALQGFTLPAADVQRTLTRFSAETIAASLPQGIAQLYLCGGGAYNSQLKRDLKQLLPQATIHSTKALGIDPNWVEAMAFAWLAFAYDQKLPGNLPEVTGASAATVLGVEFSY</sequence>
<dbReference type="RefSeq" id="WP_377334280.1">
    <property type="nucleotide sequence ID" value="NZ_JBHSGB010000010.1"/>
</dbReference>
<dbReference type="HAMAP" id="MF_01270">
    <property type="entry name" value="AnhMurNAc_kinase"/>
    <property type="match status" value="1"/>
</dbReference>
<dbReference type="EC" id="2.7.1.170" evidence="1"/>
<dbReference type="Gene3D" id="3.30.420.40">
    <property type="match status" value="2"/>
</dbReference>
<comment type="catalytic activity">
    <reaction evidence="1">
        <text>1,6-anhydro-N-acetyl-beta-muramate + ATP + H2O = N-acetyl-D-muramate 6-phosphate + ADP + H(+)</text>
        <dbReference type="Rhea" id="RHEA:24952"/>
        <dbReference type="ChEBI" id="CHEBI:15377"/>
        <dbReference type="ChEBI" id="CHEBI:15378"/>
        <dbReference type="ChEBI" id="CHEBI:30616"/>
        <dbReference type="ChEBI" id="CHEBI:58690"/>
        <dbReference type="ChEBI" id="CHEBI:58722"/>
        <dbReference type="ChEBI" id="CHEBI:456216"/>
        <dbReference type="EC" id="2.7.1.170"/>
    </reaction>
</comment>
<comment type="pathway">
    <text evidence="1">Cell wall biogenesis; peptidoglycan recycling.</text>
</comment>
<keyword evidence="1" id="KW-0547">Nucleotide-binding</keyword>
<dbReference type="InterPro" id="IPR043129">
    <property type="entry name" value="ATPase_NBD"/>
</dbReference>
<dbReference type="CDD" id="cd24050">
    <property type="entry name" value="ASKHA_NBD_ANMK"/>
    <property type="match status" value="1"/>
</dbReference>
<keyword evidence="1" id="KW-0119">Carbohydrate metabolism</keyword>
<gene>
    <name evidence="1" type="primary">anmK</name>
    <name evidence="2" type="ORF">ACFO3I_12350</name>
</gene>
<dbReference type="EMBL" id="JBHSGB010000010">
    <property type="protein sequence ID" value="MFC4655797.1"/>
    <property type="molecule type" value="Genomic_DNA"/>
</dbReference>
<name>A0ABV9JNF8_9GAMM</name>
<keyword evidence="1" id="KW-0067">ATP-binding</keyword>
<keyword evidence="3" id="KW-1185">Reference proteome</keyword>
<comment type="similarity">
    <text evidence="1">Belongs to the anhydro-N-acetylmuramic acid kinase family.</text>
</comment>
<evidence type="ECO:0000256" key="1">
    <source>
        <dbReference type="HAMAP-Rule" id="MF_01270"/>
    </source>
</evidence>
<dbReference type="GO" id="GO:0016301">
    <property type="term" value="F:kinase activity"/>
    <property type="evidence" value="ECO:0007669"/>
    <property type="project" value="UniProtKB-KW"/>
</dbReference>
<dbReference type="NCBIfam" id="NF007139">
    <property type="entry name" value="PRK09585.1-3"/>
    <property type="match status" value="1"/>
</dbReference>
<feature type="binding site" evidence="1">
    <location>
        <begin position="11"/>
        <end position="18"/>
    </location>
    <ligand>
        <name>ATP</name>
        <dbReference type="ChEBI" id="CHEBI:30616"/>
    </ligand>
</feature>
<dbReference type="PANTHER" id="PTHR30605:SF0">
    <property type="entry name" value="ANHYDRO-N-ACETYLMURAMIC ACID KINASE"/>
    <property type="match status" value="1"/>
</dbReference>
<dbReference type="SUPFAM" id="SSF53067">
    <property type="entry name" value="Actin-like ATPase domain"/>
    <property type="match status" value="1"/>
</dbReference>
<reference evidence="3" key="1">
    <citation type="journal article" date="2019" name="Int. J. Syst. Evol. Microbiol.">
        <title>The Global Catalogue of Microorganisms (GCM) 10K type strain sequencing project: providing services to taxonomists for standard genome sequencing and annotation.</title>
        <authorList>
            <consortium name="The Broad Institute Genomics Platform"/>
            <consortium name="The Broad Institute Genome Sequencing Center for Infectious Disease"/>
            <person name="Wu L."/>
            <person name="Ma J."/>
        </authorList>
    </citation>
    <scope>NUCLEOTIDE SEQUENCE [LARGE SCALE GENOMIC DNA]</scope>
    <source>
        <strain evidence="3">DT28</strain>
    </source>
</reference>
<dbReference type="Proteomes" id="UP001595962">
    <property type="component" value="Unassembled WGS sequence"/>
</dbReference>
<evidence type="ECO:0000313" key="2">
    <source>
        <dbReference type="EMBL" id="MFC4655797.1"/>
    </source>
</evidence>
<keyword evidence="1 2" id="KW-0808">Transferase</keyword>
<dbReference type="InterPro" id="IPR005338">
    <property type="entry name" value="Anhydro_N_Ac-Mur_kinase"/>
</dbReference>